<dbReference type="PROSITE" id="PS50096">
    <property type="entry name" value="IQ"/>
    <property type="match status" value="5"/>
</dbReference>
<dbReference type="Gene3D" id="1.20.58.530">
    <property type="match status" value="1"/>
</dbReference>
<keyword evidence="9 10" id="KW-0009">Actin-binding</keyword>
<keyword evidence="17" id="KW-1185">Reference proteome</keyword>
<dbReference type="Pfam" id="PF01843">
    <property type="entry name" value="DIL"/>
    <property type="match status" value="1"/>
</dbReference>
<reference evidence="16" key="1">
    <citation type="submission" date="2021-06" db="EMBL/GenBank/DDBJ databases">
        <authorList>
            <person name="Kallberg Y."/>
            <person name="Tangrot J."/>
            <person name="Rosling A."/>
        </authorList>
    </citation>
    <scope>NUCLEOTIDE SEQUENCE</scope>
    <source>
        <strain evidence="16">FL130A</strain>
    </source>
</reference>
<gene>
    <name evidence="16" type="ORF">ALEPTO_LOCUS1391</name>
</gene>
<dbReference type="InterPro" id="IPR002710">
    <property type="entry name" value="Dilute_dom"/>
</dbReference>
<dbReference type="PROSITE" id="PS51456">
    <property type="entry name" value="MYOSIN_MOTOR"/>
    <property type="match status" value="1"/>
</dbReference>
<dbReference type="InterPro" id="IPR001609">
    <property type="entry name" value="Myosin_head_motor_dom-like"/>
</dbReference>
<keyword evidence="3 10" id="KW-0547">Nucleotide-binding</keyword>
<keyword evidence="6 11" id="KW-0175">Coiled coil</keyword>
<evidence type="ECO:0000256" key="2">
    <source>
        <dbReference type="ARBA" id="ARBA00022737"/>
    </source>
</evidence>
<evidence type="ECO:0000256" key="10">
    <source>
        <dbReference type="PROSITE-ProRule" id="PRU00782"/>
    </source>
</evidence>
<evidence type="ECO:0000256" key="7">
    <source>
        <dbReference type="ARBA" id="ARBA00023123"/>
    </source>
</evidence>
<dbReference type="EMBL" id="CAJVPS010000149">
    <property type="protein sequence ID" value="CAG8458149.1"/>
    <property type="molecule type" value="Genomic_DNA"/>
</dbReference>
<dbReference type="InterPro" id="IPR036103">
    <property type="entry name" value="MYSc_Myo5"/>
</dbReference>
<dbReference type="GO" id="GO:0005524">
    <property type="term" value="F:ATP binding"/>
    <property type="evidence" value="ECO:0007669"/>
    <property type="project" value="UniProtKB-UniRule"/>
</dbReference>
<dbReference type="Gene3D" id="1.20.120.720">
    <property type="entry name" value="Myosin VI head, motor domain, U50 subdomain"/>
    <property type="match status" value="1"/>
</dbReference>
<keyword evidence="8 10" id="KW-0505">Motor protein</keyword>
<dbReference type="GO" id="GO:0005737">
    <property type="term" value="C:cytoplasm"/>
    <property type="evidence" value="ECO:0007669"/>
    <property type="project" value="TreeGrafter"/>
</dbReference>
<evidence type="ECO:0000256" key="9">
    <source>
        <dbReference type="ARBA" id="ARBA00023203"/>
    </source>
</evidence>
<feature type="binding site" evidence="10">
    <location>
        <begin position="171"/>
        <end position="178"/>
    </location>
    <ligand>
        <name>ATP</name>
        <dbReference type="ChEBI" id="CHEBI:30616"/>
    </ligand>
</feature>
<dbReference type="SMART" id="SM01132">
    <property type="entry name" value="DIL"/>
    <property type="match status" value="1"/>
</dbReference>
<keyword evidence="7 10" id="KW-0518">Myosin</keyword>
<dbReference type="Gene3D" id="1.10.10.820">
    <property type="match status" value="1"/>
</dbReference>
<evidence type="ECO:0000259" key="14">
    <source>
        <dbReference type="PROSITE" id="PS51456"/>
    </source>
</evidence>
<dbReference type="CDD" id="cd23767">
    <property type="entry name" value="IQCD"/>
    <property type="match status" value="1"/>
</dbReference>
<feature type="compositionally biased region" description="Polar residues" evidence="12">
    <location>
        <begin position="1101"/>
        <end position="1110"/>
    </location>
</feature>
<comment type="similarity">
    <text evidence="1 10">Belongs to the TRAFAC class myosin-kinesin ATPase superfamily. Myosin family.</text>
</comment>
<dbReference type="FunFam" id="1.20.5.190:FF:000001">
    <property type="entry name" value="unconventional myosin-Va"/>
    <property type="match status" value="1"/>
</dbReference>
<dbReference type="SUPFAM" id="SSF52540">
    <property type="entry name" value="P-loop containing nucleoside triphosphate hydrolases"/>
    <property type="match status" value="2"/>
</dbReference>
<dbReference type="InterPro" id="IPR004009">
    <property type="entry name" value="SH3_Myosin"/>
</dbReference>
<proteinExistence type="inferred from homology"/>
<dbReference type="SMART" id="SM00015">
    <property type="entry name" value="IQ"/>
    <property type="match status" value="6"/>
</dbReference>
<evidence type="ECO:0000256" key="8">
    <source>
        <dbReference type="ARBA" id="ARBA00023175"/>
    </source>
</evidence>
<dbReference type="GO" id="GO:0005516">
    <property type="term" value="F:calmodulin binding"/>
    <property type="evidence" value="ECO:0007669"/>
    <property type="project" value="UniProtKB-KW"/>
</dbReference>
<dbReference type="InterPro" id="IPR036961">
    <property type="entry name" value="Kinesin_motor_dom_sf"/>
</dbReference>
<evidence type="ECO:0000256" key="5">
    <source>
        <dbReference type="ARBA" id="ARBA00022860"/>
    </source>
</evidence>
<keyword evidence="5" id="KW-0112">Calmodulin-binding</keyword>
<evidence type="ECO:0000256" key="4">
    <source>
        <dbReference type="ARBA" id="ARBA00022840"/>
    </source>
</evidence>
<dbReference type="FunFam" id="1.10.10.820:FF:000001">
    <property type="entry name" value="Myosin heavy chain"/>
    <property type="match status" value="1"/>
</dbReference>
<dbReference type="Gene3D" id="1.20.5.190">
    <property type="match status" value="3"/>
</dbReference>
<dbReference type="Pfam" id="PF00612">
    <property type="entry name" value="IQ"/>
    <property type="match status" value="4"/>
</dbReference>
<organism evidence="16 17">
    <name type="scientific">Ambispora leptoticha</name>
    <dbReference type="NCBI Taxonomy" id="144679"/>
    <lineage>
        <taxon>Eukaryota</taxon>
        <taxon>Fungi</taxon>
        <taxon>Fungi incertae sedis</taxon>
        <taxon>Mucoromycota</taxon>
        <taxon>Glomeromycotina</taxon>
        <taxon>Glomeromycetes</taxon>
        <taxon>Archaeosporales</taxon>
        <taxon>Ambisporaceae</taxon>
        <taxon>Ambispora</taxon>
    </lineage>
</organism>
<feature type="region of interest" description="Actin-binding" evidence="10">
    <location>
        <begin position="649"/>
        <end position="671"/>
    </location>
</feature>
<dbReference type="GO" id="GO:0007015">
    <property type="term" value="P:actin filament organization"/>
    <property type="evidence" value="ECO:0007669"/>
    <property type="project" value="TreeGrafter"/>
</dbReference>
<evidence type="ECO:0000256" key="11">
    <source>
        <dbReference type="SAM" id="Coils"/>
    </source>
</evidence>
<dbReference type="Gene3D" id="3.40.850.10">
    <property type="entry name" value="Kinesin motor domain"/>
    <property type="match status" value="1"/>
</dbReference>
<dbReference type="CDD" id="cd15480">
    <property type="entry name" value="fMyo2p_CBD"/>
    <property type="match status" value="1"/>
</dbReference>
<feature type="domain" description="Dilute" evidence="13">
    <location>
        <begin position="1253"/>
        <end position="1531"/>
    </location>
</feature>
<dbReference type="GO" id="GO:0016020">
    <property type="term" value="C:membrane"/>
    <property type="evidence" value="ECO:0007669"/>
    <property type="project" value="TreeGrafter"/>
</dbReference>
<dbReference type="PROSITE" id="PS51844">
    <property type="entry name" value="SH3_LIKE"/>
    <property type="match status" value="1"/>
</dbReference>
<dbReference type="Pfam" id="PF00063">
    <property type="entry name" value="Myosin_head"/>
    <property type="match status" value="1"/>
</dbReference>
<dbReference type="Gene3D" id="3.30.70.1590">
    <property type="match status" value="1"/>
</dbReference>
<feature type="domain" description="Myosin N-terminal SH3-like" evidence="15">
    <location>
        <begin position="10"/>
        <end position="69"/>
    </location>
</feature>
<dbReference type="Proteomes" id="UP000789508">
    <property type="component" value="Unassembled WGS sequence"/>
</dbReference>
<evidence type="ECO:0000313" key="17">
    <source>
        <dbReference type="Proteomes" id="UP000789508"/>
    </source>
</evidence>
<dbReference type="InterPro" id="IPR000048">
    <property type="entry name" value="IQ_motif_EF-hand-BS"/>
</dbReference>
<feature type="region of interest" description="Disordered" evidence="12">
    <location>
        <begin position="1074"/>
        <end position="1138"/>
    </location>
</feature>
<feature type="domain" description="Myosin motor" evidence="14">
    <location>
        <begin position="78"/>
        <end position="769"/>
    </location>
</feature>
<dbReference type="PRINTS" id="PR00193">
    <property type="entry name" value="MYOSINHEAVY"/>
</dbReference>
<dbReference type="OrthoDB" id="6108017at2759"/>
<dbReference type="PROSITE" id="PS51126">
    <property type="entry name" value="DILUTE"/>
    <property type="match status" value="1"/>
</dbReference>
<name>A0A9N8Z0L7_9GLOM</name>
<sequence length="1583" mass="181946">MASHSLEIYVKGTKVWFPDDKEGWISGELTTKEVTGDEVKITFKTEQNKEVVIATTLTKLKASNNAELPPLRNPPMLEAVDDLTSLSYLNEPAVLHTIKTRYLQRNIYTYSGIVLIATNPFQAVTLYSQDVVQAYSGKRPGELEPHLFAIAETAYRRMLSDEKNQTIVVSGESGAGKTQSAKYIMRYFASVDDKERPNRKKVTNASGMSEVEEQILATNPIMESFGNAKTTRNDNSSRFGKYLEIQFDKDTNIIGAKIRTYLLERSRLIYQPESERNYHIFYQLCAGAPNSERKNLELGDYKQFHYLKQGGVGTIPGVDDAQEFEITQKALSIIGITIEMQWQIFKLLAALLHLGNIQINAQRDKAVLPDNDPALVTATKLLGIKKAEFSKWIVKKQIVTRTEKIVTDLSSQQATVVRDSVAKYIYANLFDWLVNMTNECLSGEEVTKNVTSFIGVLDIYGFEHFKKNSFEQFCINYANEKLQQQFNQHVFKLEQEEYVREKINWTFIEFSDNQPCIDMIEGKMGILSLLDEESRLPAGTDISWGNKLYQTFQTPTYKDYFQKPRFSNTAFTVSHYAHAVTYEVEGFLEKNRDTVPDEHLALLKSTEFEFLEDVLTKAAIPASPTTKTDKRISVIGKKPTLGSIFKGSLINLMETINSTNVHYIRCIKPNEAKVAWKFEPPMVLSQLRACGVLETIRISCAGYPTRWTFDEFVKRFYMLVRSQHWCPEPRKLCSVILDASIKDQDKYQVGETKIFFRAGMLAFLEKLRSDRLNECVTLMQKNMLRHMHQKRYQAMKVSAVKIQSLYRRRLAMQKLKKLREEKAAITIQKFWRGYVQRKRYLRTKRAIFRLQIAIRGVLSRIKYEMLRRNAAAIKIQKVYRGSSARREYKKTLKNIIFIQSCLRRRLARKELKKLKIEASSAAHYKEVSYALENKVIKLQQNLDQKSQEYKTLEIKNANLENQVRLWTEKYERLEADANSLKLQTKEVKEATVSLNEFKSLQTEKETLETRYRNSLDKIKSQDTEINRLTAELSKKDDEVTKLRATTAKYKGTEDPATVLALKVEIASLKEQLTKVKSSIRGTSPPPPSQRQERQENGFKTAASSANSLKPPSQKRRARRHSSAESWGPQELAKRKPKTSMDLMMAEAKNKQEFRPVSISYASHVPKIIRPAGGRILPDVEDDPEYEIMKILEDEETLTEEVINGLIKTLKVPLPSLQNPPSQKEILFPARLISLLAQQMWKYGFIKDSEKLFANVMKTIQNHVMDFQGEDAILPGAYWLSNVHELLSFATAAERDMLQGINPAAESSGRIFEWHDYERLVSIVKHDLESLEYNIYHTWMKELKKRLFKMVIPAVIESQSLPGFITSENRFITKFITGPSSPAFSMDDLLNFLNKVWKAMKSYYVEMSVIQQVVTELLKLVGVTSFNDLLMRRNFCSWKRAMQIQYNITRIEEWCKSHDMPEGTLQLEHLMQATKLLQLKKATLGDIEIIYDVCWVLTPTQIQKLISHYFVADYENPISPEILKAVASRVVANDKNDILLLDTTPLEDSGPFEVPNPRDVQPAENYLPAWLNLPHVKRLGSLAV</sequence>
<dbReference type="PANTHER" id="PTHR13140:SF706">
    <property type="entry name" value="DILUTE CLASS UNCONVENTIONAL MYOSIN, ISOFORM C"/>
    <property type="match status" value="1"/>
</dbReference>
<keyword evidence="2" id="KW-0677">Repeat</keyword>
<dbReference type="SMART" id="SM00242">
    <property type="entry name" value="MYSc"/>
    <property type="match status" value="1"/>
</dbReference>
<feature type="coiled-coil region" evidence="11">
    <location>
        <begin position="928"/>
        <end position="1045"/>
    </location>
</feature>
<evidence type="ECO:0000259" key="15">
    <source>
        <dbReference type="PROSITE" id="PS51844"/>
    </source>
</evidence>
<keyword evidence="4 10" id="KW-0067">ATP-binding</keyword>
<accession>A0A9N8Z0L7</accession>
<dbReference type="InterPro" id="IPR027417">
    <property type="entry name" value="P-loop_NTPase"/>
</dbReference>
<evidence type="ECO:0000256" key="1">
    <source>
        <dbReference type="ARBA" id="ARBA00008314"/>
    </source>
</evidence>
<evidence type="ECO:0000256" key="12">
    <source>
        <dbReference type="SAM" id="MobiDB-lite"/>
    </source>
</evidence>
<evidence type="ECO:0000259" key="13">
    <source>
        <dbReference type="PROSITE" id="PS51126"/>
    </source>
</evidence>
<evidence type="ECO:0000256" key="3">
    <source>
        <dbReference type="ARBA" id="ARBA00022741"/>
    </source>
</evidence>
<dbReference type="GO" id="GO:0000146">
    <property type="term" value="F:microfilament motor activity"/>
    <property type="evidence" value="ECO:0007669"/>
    <property type="project" value="TreeGrafter"/>
</dbReference>
<protein>
    <submittedName>
        <fullName evidence="16">12416_t:CDS:1</fullName>
    </submittedName>
</protein>
<dbReference type="PANTHER" id="PTHR13140">
    <property type="entry name" value="MYOSIN"/>
    <property type="match status" value="1"/>
</dbReference>
<comment type="caution">
    <text evidence="16">The sequence shown here is derived from an EMBL/GenBank/DDBJ whole genome shotgun (WGS) entry which is preliminary data.</text>
</comment>
<dbReference type="CDD" id="cd01380">
    <property type="entry name" value="MYSc_Myo5"/>
    <property type="match status" value="1"/>
</dbReference>
<dbReference type="GO" id="GO:0051015">
    <property type="term" value="F:actin filament binding"/>
    <property type="evidence" value="ECO:0007669"/>
    <property type="project" value="TreeGrafter"/>
</dbReference>
<evidence type="ECO:0000313" key="16">
    <source>
        <dbReference type="EMBL" id="CAG8458149.1"/>
    </source>
</evidence>
<dbReference type="GO" id="GO:0016459">
    <property type="term" value="C:myosin complex"/>
    <property type="evidence" value="ECO:0007669"/>
    <property type="project" value="UniProtKB-KW"/>
</dbReference>
<evidence type="ECO:0000256" key="6">
    <source>
        <dbReference type="ARBA" id="ARBA00023054"/>
    </source>
</evidence>
<dbReference type="InterPro" id="IPR046943">
    <property type="entry name" value="Fungal_Myo2/2A_CBD"/>
</dbReference>